<evidence type="ECO:0000313" key="1">
    <source>
        <dbReference type="EMBL" id="QIV85416.1"/>
    </source>
</evidence>
<reference evidence="1 2" key="1">
    <citation type="submission" date="2019-04" db="EMBL/GenBank/DDBJ databases">
        <title>Draft, Whole-Genome Sequence of the Anthracene-degrading Mycobacterium frederiksbergense LB501T, Isolated from a Polycyclic Aromatic Hydrocarbon (PAH)-Contaminated Soil.</title>
        <authorList>
            <person name="Augelletti F."/>
        </authorList>
    </citation>
    <scope>NUCLEOTIDE SEQUENCE [LARGE SCALE GENOMIC DNA]</scope>
    <source>
        <strain evidence="1 2">LB 501T</strain>
    </source>
</reference>
<evidence type="ECO:0000313" key="2">
    <source>
        <dbReference type="Proteomes" id="UP000501849"/>
    </source>
</evidence>
<organism evidence="1 2">
    <name type="scientific">Mycolicibacterium frederiksbergense</name>
    <dbReference type="NCBI Taxonomy" id="117567"/>
    <lineage>
        <taxon>Bacteria</taxon>
        <taxon>Bacillati</taxon>
        <taxon>Actinomycetota</taxon>
        <taxon>Actinomycetes</taxon>
        <taxon>Mycobacteriales</taxon>
        <taxon>Mycobacteriaceae</taxon>
        <taxon>Mycolicibacterium</taxon>
    </lineage>
</organism>
<name>A0A6H0SE40_9MYCO</name>
<protein>
    <submittedName>
        <fullName evidence="1">Uncharacterized protein</fullName>
    </submittedName>
</protein>
<accession>A0A6H0SE40</accession>
<dbReference type="Proteomes" id="UP000501849">
    <property type="component" value="Chromosome"/>
</dbReference>
<dbReference type="AlphaFoldDB" id="A0A6H0SE40"/>
<keyword evidence="2" id="KW-1185">Reference proteome</keyword>
<dbReference type="EMBL" id="CP038799">
    <property type="protein sequence ID" value="QIV85416.1"/>
    <property type="molecule type" value="Genomic_DNA"/>
</dbReference>
<dbReference type="KEGG" id="mfre:EXE63_19615"/>
<sequence>MVVGVWQSSPFGAFADVMVQTADDQRLLLAPTTEVAEFVSDTYAFDDVRVGAVTAELAADRLTVTAADLDVTVELGGPARFDRLLRLVPGPLASAPWWLRVINPVAGLLAPGVHTAGTAGGGRREYYGVRRSRRIAALSGRFGEVPLGRLADLDPPVRFGFSSAPTDPQLVAVTTTIDMP</sequence>
<gene>
    <name evidence="1" type="ORF">EXE63_19615</name>
</gene>
<proteinExistence type="predicted"/>